<evidence type="ECO:0000256" key="2">
    <source>
        <dbReference type="ARBA" id="ARBA00021714"/>
    </source>
</evidence>
<evidence type="ECO:0000256" key="8">
    <source>
        <dbReference type="ARBA" id="ARBA00022989"/>
    </source>
</evidence>
<dbReference type="PANTHER" id="PTHR30587:SF0">
    <property type="entry name" value="FLAGELLAR BIOSYNTHETIC PROTEIN FLIP"/>
    <property type="match status" value="1"/>
</dbReference>
<dbReference type="PROSITE" id="PS01061">
    <property type="entry name" value="FLIP_2"/>
    <property type="match status" value="1"/>
</dbReference>
<proteinExistence type="inferred from homology"/>
<keyword evidence="13" id="KW-0282">Flagellum</keyword>
<dbReference type="GO" id="GO:0044781">
    <property type="term" value="P:bacterial-type flagellum organization"/>
    <property type="evidence" value="ECO:0007669"/>
    <property type="project" value="UniProtKB-UniRule"/>
</dbReference>
<keyword evidence="7 12" id="KW-0653">Protein transport</keyword>
<evidence type="ECO:0000313" key="13">
    <source>
        <dbReference type="EMBL" id="PSR28384.1"/>
    </source>
</evidence>
<evidence type="ECO:0000256" key="5">
    <source>
        <dbReference type="ARBA" id="ARBA00022692"/>
    </source>
</evidence>
<feature type="transmembrane region" description="Helical" evidence="12">
    <location>
        <begin position="93"/>
        <end position="113"/>
    </location>
</feature>
<keyword evidence="9 12" id="KW-0472">Membrane</keyword>
<evidence type="ECO:0000256" key="9">
    <source>
        <dbReference type="ARBA" id="ARBA00023136"/>
    </source>
</evidence>
<dbReference type="GO" id="GO:0005886">
    <property type="term" value="C:plasma membrane"/>
    <property type="evidence" value="ECO:0007669"/>
    <property type="project" value="UniProtKB-SubCell"/>
</dbReference>
<dbReference type="EMBL" id="PXYX01000006">
    <property type="protein sequence ID" value="PSR28384.1"/>
    <property type="molecule type" value="Genomic_DNA"/>
</dbReference>
<keyword evidence="13" id="KW-0966">Cell projection</keyword>
<dbReference type="Proteomes" id="UP000242705">
    <property type="component" value="Unassembled WGS sequence"/>
</dbReference>
<dbReference type="GO" id="GO:0009425">
    <property type="term" value="C:bacterial-type flagellum basal body"/>
    <property type="evidence" value="ECO:0007669"/>
    <property type="project" value="UniProtKB-SubCell"/>
</dbReference>
<keyword evidence="5 12" id="KW-0812">Transmembrane</keyword>
<evidence type="ECO:0000256" key="1">
    <source>
        <dbReference type="ARBA" id="ARBA00006257"/>
    </source>
</evidence>
<dbReference type="NCBIfam" id="TIGR01103">
    <property type="entry name" value="fliP"/>
    <property type="match status" value="1"/>
</dbReference>
<sequence>MKLRVKRTLWVLATVIGAVITGPLAFAQGPSIPQISVSTHGSSSPSQVISILALLTLLSFLPAILLTMTAFTRVITVLAFVRSALGLQQTPPNQVLIGLALFLTFFIMAPTFGQIDHQALIPYLHGQIGLERASVKALDPLRVFMYQQTRPSDLALFLHLDHVPPPKNLSQVPTVALIPAFIISELKTAFEIGVYIFIPFMIVDLVVSTVLMSLGMMMVPPTLISLPLKLLLFVLANGWNLVVQSLVMSFHGVR</sequence>
<keyword evidence="3 12" id="KW-0813">Transport</keyword>
<dbReference type="PANTHER" id="PTHR30587">
    <property type="entry name" value="FLAGELLAR BIOSYNTHETIC PROTEIN FLIP"/>
    <property type="match status" value="1"/>
</dbReference>
<feature type="transmembrane region" description="Helical" evidence="12">
    <location>
        <begin position="230"/>
        <end position="251"/>
    </location>
</feature>
<comment type="subcellular location">
    <subcellularLocation>
        <location evidence="12">Cell membrane</location>
        <topology evidence="12">Multi-pass membrane protein</topology>
    </subcellularLocation>
    <subcellularLocation>
        <location evidence="12">Bacterial flagellum basal body</location>
    </subcellularLocation>
</comment>
<feature type="transmembrane region" description="Helical" evidence="12">
    <location>
        <begin position="51"/>
        <end position="81"/>
    </location>
</feature>
<accession>A0A2T2X1M0</accession>
<comment type="function">
    <text evidence="12">Plays a role in the flagellum-specific transport system.</text>
</comment>
<name>A0A2T2X1M0_SULTH</name>
<comment type="caution">
    <text evidence="13">The sequence shown here is derived from an EMBL/GenBank/DDBJ whole genome shotgun (WGS) entry which is preliminary data.</text>
</comment>
<keyword evidence="13" id="KW-0969">Cilium</keyword>
<dbReference type="Pfam" id="PF00813">
    <property type="entry name" value="FliP"/>
    <property type="match status" value="1"/>
</dbReference>
<dbReference type="GO" id="GO:0009306">
    <property type="term" value="P:protein secretion"/>
    <property type="evidence" value="ECO:0007669"/>
    <property type="project" value="UniProtKB-UniRule"/>
</dbReference>
<evidence type="ECO:0000256" key="3">
    <source>
        <dbReference type="ARBA" id="ARBA00022448"/>
    </source>
</evidence>
<keyword evidence="6 12" id="KW-1005">Bacterial flagellum biogenesis</keyword>
<evidence type="ECO:0000256" key="7">
    <source>
        <dbReference type="ARBA" id="ARBA00022927"/>
    </source>
</evidence>
<comment type="similarity">
    <text evidence="1 12">Belongs to the FliP/MopC/SpaP family.</text>
</comment>
<keyword evidence="10" id="KW-0975">Bacterial flagellum</keyword>
<dbReference type="InterPro" id="IPR005837">
    <property type="entry name" value="FliP"/>
</dbReference>
<reference evidence="13 14" key="1">
    <citation type="journal article" date="2014" name="BMC Genomics">
        <title>Comparison of environmental and isolate Sulfobacillus genomes reveals diverse carbon, sulfur, nitrogen, and hydrogen metabolisms.</title>
        <authorList>
            <person name="Justice N.B."/>
            <person name="Norman A."/>
            <person name="Brown C.T."/>
            <person name="Singh A."/>
            <person name="Thomas B.C."/>
            <person name="Banfield J.F."/>
        </authorList>
    </citation>
    <scope>NUCLEOTIDE SEQUENCE [LARGE SCALE GENOMIC DNA]</scope>
    <source>
        <strain evidence="13">AMDSBA5</strain>
    </source>
</reference>
<evidence type="ECO:0000256" key="4">
    <source>
        <dbReference type="ARBA" id="ARBA00022475"/>
    </source>
</evidence>
<evidence type="ECO:0000256" key="12">
    <source>
        <dbReference type="RuleBase" id="RU362069"/>
    </source>
</evidence>
<keyword evidence="4 12" id="KW-1003">Cell membrane</keyword>
<dbReference type="PRINTS" id="PR01302">
    <property type="entry name" value="TYPE3IMPPROT"/>
</dbReference>
<dbReference type="NCBIfam" id="NF009438">
    <property type="entry name" value="PRK12797.1"/>
    <property type="match status" value="1"/>
</dbReference>
<keyword evidence="8 12" id="KW-1133">Transmembrane helix</keyword>
<evidence type="ECO:0000256" key="11">
    <source>
        <dbReference type="ARBA" id="ARBA00023225"/>
    </source>
</evidence>
<protein>
    <recommendedName>
        <fullName evidence="2 12">Flagellar biosynthetic protein FliP</fullName>
    </recommendedName>
</protein>
<keyword evidence="11 12" id="KW-1006">Bacterial flagellum protein export</keyword>
<dbReference type="PRINTS" id="PR00951">
    <property type="entry name" value="FLGBIOSNFLIP"/>
</dbReference>
<evidence type="ECO:0000313" key="14">
    <source>
        <dbReference type="Proteomes" id="UP000242705"/>
    </source>
</evidence>
<gene>
    <name evidence="12 13" type="primary">fliP</name>
    <name evidence="13" type="ORF">C7B47_04230</name>
</gene>
<feature type="transmembrane region" description="Helical" evidence="12">
    <location>
        <begin position="194"/>
        <end position="218"/>
    </location>
</feature>
<evidence type="ECO:0000256" key="6">
    <source>
        <dbReference type="ARBA" id="ARBA00022795"/>
    </source>
</evidence>
<dbReference type="AlphaFoldDB" id="A0A2T2X1M0"/>
<organism evidence="13 14">
    <name type="scientific">Sulfobacillus thermosulfidooxidans</name>
    <dbReference type="NCBI Taxonomy" id="28034"/>
    <lineage>
        <taxon>Bacteria</taxon>
        <taxon>Bacillati</taxon>
        <taxon>Bacillota</taxon>
        <taxon>Clostridia</taxon>
        <taxon>Eubacteriales</taxon>
        <taxon>Clostridiales Family XVII. Incertae Sedis</taxon>
        <taxon>Sulfobacillus</taxon>
    </lineage>
</organism>
<dbReference type="InterPro" id="IPR005838">
    <property type="entry name" value="T3SS_IM_P"/>
</dbReference>
<evidence type="ECO:0000256" key="10">
    <source>
        <dbReference type="ARBA" id="ARBA00023143"/>
    </source>
</evidence>